<evidence type="ECO:0000313" key="2">
    <source>
        <dbReference type="Proteomes" id="UP000004295"/>
    </source>
</evidence>
<comment type="caution">
    <text evidence="1">The sequence shown here is derived from an EMBL/GenBank/DDBJ whole genome shotgun (WGS) entry which is preliminary data.</text>
</comment>
<dbReference type="Proteomes" id="UP000004295">
    <property type="component" value="Unassembled WGS sequence"/>
</dbReference>
<dbReference type="AlphaFoldDB" id="C3J9E0"/>
<name>C3J9E0_POREA</name>
<keyword evidence="2" id="KW-1185">Reference proteome</keyword>
<organism evidence="1 2">
    <name type="scientific">Porphyromonas endodontalis (strain ATCC 35406 / DSM 24491 / JCM 8526 / CCUG 16442 / BCRC 14492 / NCTC 13058 / HG 370)</name>
    <name type="common">Bacteroides endodontalis</name>
    <dbReference type="NCBI Taxonomy" id="553175"/>
    <lineage>
        <taxon>Bacteria</taxon>
        <taxon>Pseudomonadati</taxon>
        <taxon>Bacteroidota</taxon>
        <taxon>Bacteroidia</taxon>
        <taxon>Bacteroidales</taxon>
        <taxon>Porphyromonadaceae</taxon>
        <taxon>Porphyromonas</taxon>
    </lineage>
</organism>
<dbReference type="EMBL" id="ACNN01000012">
    <property type="protein sequence ID" value="EEN83277.1"/>
    <property type="molecule type" value="Genomic_DNA"/>
</dbReference>
<reference evidence="1 2" key="1">
    <citation type="submission" date="2009-04" db="EMBL/GenBank/DDBJ databases">
        <authorList>
            <person name="Sebastian Y."/>
            <person name="Madupu R."/>
            <person name="Durkin A.S."/>
            <person name="Torralba M."/>
            <person name="Methe B."/>
            <person name="Sutton G.G."/>
            <person name="Strausberg R.L."/>
            <person name="Nelson K.E."/>
        </authorList>
    </citation>
    <scope>NUCLEOTIDE SEQUENCE [LARGE SCALE GENOMIC DNA]</scope>
    <source>
        <strain evidence="2">ATCC 35406 / BCRC 14492 / JCM 8526 / NCTC 13058 / HG 370</strain>
    </source>
</reference>
<evidence type="ECO:0000313" key="1">
    <source>
        <dbReference type="EMBL" id="EEN83277.1"/>
    </source>
</evidence>
<gene>
    <name evidence="1" type="ORF">POREN0001_1084</name>
</gene>
<sequence length="51" mass="5926">MLGSWVRAPGGSQERNFKGFPLEFFCIQRGESPYYNELGERISLLSLPRKY</sequence>
<accession>C3J9E0</accession>
<dbReference type="STRING" id="553175.POREN0001_1084"/>
<proteinExistence type="predicted"/>
<protein>
    <submittedName>
        <fullName evidence="1">Uncharacterized protein</fullName>
    </submittedName>
</protein>